<comment type="caution">
    <text evidence="1">The sequence shown here is derived from an EMBL/GenBank/DDBJ whole genome shotgun (WGS) entry which is preliminary data.</text>
</comment>
<dbReference type="HOGENOM" id="CLU_3259933_0_0_6"/>
<sequence>MIFILIFCFCGSWKDDFMIYMCLFFRFNKNLYLIEELFLLII</sequence>
<dbReference type="EMBL" id="CBSW010000132">
    <property type="protein sequence ID" value="CDG96589.1"/>
    <property type="molecule type" value="Genomic_DNA"/>
</dbReference>
<protein>
    <submittedName>
        <fullName evidence="1">Uncharacterized protein</fullName>
    </submittedName>
</protein>
<reference evidence="1" key="1">
    <citation type="submission" date="2013-07" db="EMBL/GenBank/DDBJ databases">
        <title>Sub-species coevolution in mutualistic symbiosis.</title>
        <authorList>
            <person name="Murfin K."/>
            <person name="Klassen J."/>
            <person name="Lee M."/>
            <person name="Forst S."/>
            <person name="Stock P."/>
            <person name="Goodrich-Blair H."/>
        </authorList>
    </citation>
    <scope>NUCLEOTIDE SEQUENCE [LARGE SCALE GENOMIC DNA]</scope>
    <source>
        <strain evidence="1">Puntauvense</strain>
    </source>
</reference>
<name>A0A077NCC1_XENBV</name>
<evidence type="ECO:0000313" key="1">
    <source>
        <dbReference type="EMBL" id="CDG96589.1"/>
    </source>
</evidence>
<proteinExistence type="predicted"/>
<organism evidence="1">
    <name type="scientific">Xenorhabdus bovienii str. puntauvense</name>
    <dbReference type="NCBI Taxonomy" id="1398201"/>
    <lineage>
        <taxon>Bacteria</taxon>
        <taxon>Pseudomonadati</taxon>
        <taxon>Pseudomonadota</taxon>
        <taxon>Gammaproteobacteria</taxon>
        <taxon>Enterobacterales</taxon>
        <taxon>Morganellaceae</taxon>
        <taxon>Xenorhabdus</taxon>
    </lineage>
</organism>
<gene>
    <name evidence="1" type="ORF">XBP1_2170054</name>
</gene>
<dbReference type="AlphaFoldDB" id="A0A077NCC1"/>
<dbReference type="Proteomes" id="UP000028511">
    <property type="component" value="Unassembled WGS sequence"/>
</dbReference>
<accession>A0A077NCC1</accession>